<dbReference type="Pfam" id="PF13426">
    <property type="entry name" value="PAS_9"/>
    <property type="match status" value="1"/>
</dbReference>
<organism evidence="7 8">
    <name type="scientific">Pseudosulfitobacter koreensis</name>
    <dbReference type="NCBI Taxonomy" id="2968472"/>
    <lineage>
        <taxon>Bacteria</taxon>
        <taxon>Pseudomonadati</taxon>
        <taxon>Pseudomonadota</taxon>
        <taxon>Alphaproteobacteria</taxon>
        <taxon>Rhodobacterales</taxon>
        <taxon>Roseobacteraceae</taxon>
        <taxon>Pseudosulfitobacter</taxon>
    </lineage>
</organism>
<dbReference type="PROSITE" id="PS50885">
    <property type="entry name" value="HAMP"/>
    <property type="match status" value="2"/>
</dbReference>
<dbReference type="InterPro" id="IPR035965">
    <property type="entry name" value="PAS-like_dom_sf"/>
</dbReference>
<keyword evidence="1" id="KW-0145">Chemotaxis</keyword>
<dbReference type="PANTHER" id="PTHR43531:SF11">
    <property type="entry name" value="METHYL-ACCEPTING CHEMOTAXIS PROTEIN 3"/>
    <property type="match status" value="1"/>
</dbReference>
<dbReference type="Gene3D" id="3.30.450.20">
    <property type="entry name" value="PAS domain"/>
    <property type="match status" value="2"/>
</dbReference>
<evidence type="ECO:0000313" key="8">
    <source>
        <dbReference type="Proteomes" id="UP001165396"/>
    </source>
</evidence>
<evidence type="ECO:0000313" key="7">
    <source>
        <dbReference type="EMBL" id="MCR8828128.1"/>
    </source>
</evidence>
<feature type="domain" description="HAMP" evidence="6">
    <location>
        <begin position="182"/>
        <end position="235"/>
    </location>
</feature>
<evidence type="ECO:0000256" key="4">
    <source>
        <dbReference type="SAM" id="Phobius"/>
    </source>
</evidence>
<comment type="caution">
    <text evidence="7">The sequence shown here is derived from an EMBL/GenBank/DDBJ whole genome shotgun (WGS) entry which is preliminary data.</text>
</comment>
<dbReference type="SUPFAM" id="SSF158472">
    <property type="entry name" value="HAMP domain-like"/>
    <property type="match status" value="1"/>
</dbReference>
<dbReference type="InterPro" id="IPR000014">
    <property type="entry name" value="PAS"/>
</dbReference>
<keyword evidence="4" id="KW-1133">Transmembrane helix</keyword>
<feature type="transmembrane region" description="Helical" evidence="4">
    <location>
        <begin position="166"/>
        <end position="184"/>
    </location>
</feature>
<dbReference type="Proteomes" id="UP001165396">
    <property type="component" value="Unassembled WGS sequence"/>
</dbReference>
<dbReference type="SMART" id="SM00304">
    <property type="entry name" value="HAMP"/>
    <property type="match status" value="2"/>
</dbReference>
<proteinExistence type="inferred from homology"/>
<sequence length="850" mass="89571">MARNLLGVALVVTMVFAFSVWRDQISNQIAEDEALRERSAEVTRLMALQLGGSIKFGNRKAIGEIVDDVMTEAEPAGIGGLVVDLKGDVLYQSPSAEFNAVDAVALAKAVVAEGRAAVSTSGNLSAVPAQFGADNVVVGVVVTEWSHAPALQAMAKAQRQSIIETGMVMTLALMATGVFLWFYMSRPLIGIARAMSKVASEDYDTAIPFTRRGDEIGSIAVRLDQFRGDLANARDSQREAAFKSASFEGSSAGMMMVDEDFVVTFVNPACSALLSNMAAELRSNWPNAPESAFVGADLSNMKDLSPLAHAVRSTGAQALPREVSTQIGDRYVVIKVNAALDNTGSMIGAVIEWTDRTEAHRDSVLLEAIDANQIRLEFDARGHCFGANEKAAKALGSTKKSVAGLRFDALFAADQSDASLPNNLADAVLKGQAVQGCFNVTQPAANGALLHFDGAFAGVKGADGNVERCVFLGTDVTQSRHAVREAEDLRTRVAEEQRRVVEALAFALQKLSEGDLTSEIAETFPDSYEALRQNFNGATAALQTAIGAVMHNADSIRNETSEITSAADDLSRRTEKQAATLEETAAALDKLTSSVRSAAESADAASKMSADAQRNAEQGGNVAREAVNAMDEIKTSSQKISKITSVIDDIAFQTNLLALNAGVEAARAGEAGRGFAVVATEVRALAQRSSEAAREINALISASGDQVRQGVDLVDRTGTALAAIVTSVSDISERVSAIAASAREQSNGLIEVNAAVNDLDHVTQQNAAMFEETTAASHALTAEADSLAAAVSAFRLGHVARQPAPEVKPTPSGNAVAFVAPTVLNAAPMSGNTALKMEMTEPEKEGWEEF</sequence>
<reference evidence="7" key="1">
    <citation type="submission" date="2022-07" db="EMBL/GenBank/DDBJ databases">
        <title>Pseudosulfitobacter sp. strain AP-MA-4, whole genome sequence.</title>
        <authorList>
            <person name="Jiang Y."/>
        </authorList>
    </citation>
    <scope>NUCLEOTIDE SEQUENCE</scope>
    <source>
        <strain evidence="7">AP-MA-4</strain>
    </source>
</reference>
<dbReference type="Pfam" id="PF00672">
    <property type="entry name" value="HAMP"/>
    <property type="match status" value="1"/>
</dbReference>
<protein>
    <submittedName>
        <fullName evidence="7">Methyl-accepting chemotaxis protein</fullName>
    </submittedName>
</protein>
<feature type="domain" description="Methyl-accepting transducer" evidence="5">
    <location>
        <begin position="552"/>
        <end position="781"/>
    </location>
</feature>
<dbReference type="SUPFAM" id="SSF55785">
    <property type="entry name" value="PYP-like sensor domain (PAS domain)"/>
    <property type="match status" value="1"/>
</dbReference>
<dbReference type="Pfam" id="PF00015">
    <property type="entry name" value="MCPsignal"/>
    <property type="match status" value="1"/>
</dbReference>
<dbReference type="Pfam" id="PF13188">
    <property type="entry name" value="PAS_8"/>
    <property type="match status" value="1"/>
</dbReference>
<keyword evidence="4" id="KW-0812">Transmembrane</keyword>
<keyword evidence="8" id="KW-1185">Reference proteome</keyword>
<keyword evidence="3" id="KW-0807">Transducer</keyword>
<evidence type="ECO:0000256" key="2">
    <source>
        <dbReference type="ARBA" id="ARBA00029447"/>
    </source>
</evidence>
<evidence type="ECO:0000256" key="1">
    <source>
        <dbReference type="ARBA" id="ARBA00022500"/>
    </source>
</evidence>
<dbReference type="EMBL" id="JANKJG010000016">
    <property type="protein sequence ID" value="MCR8828128.1"/>
    <property type="molecule type" value="Genomic_DNA"/>
</dbReference>
<evidence type="ECO:0000259" key="6">
    <source>
        <dbReference type="PROSITE" id="PS50885"/>
    </source>
</evidence>
<accession>A0ABT1Z4U5</accession>
<evidence type="ECO:0000259" key="5">
    <source>
        <dbReference type="PROSITE" id="PS50111"/>
    </source>
</evidence>
<dbReference type="InterPro" id="IPR051310">
    <property type="entry name" value="MCP_chemotaxis"/>
</dbReference>
<comment type="similarity">
    <text evidence="2">Belongs to the methyl-accepting chemotaxis (MCP) protein family.</text>
</comment>
<dbReference type="SMART" id="SM00283">
    <property type="entry name" value="MA"/>
    <property type="match status" value="1"/>
</dbReference>
<dbReference type="PANTHER" id="PTHR43531">
    <property type="entry name" value="PROTEIN ICFG"/>
    <property type="match status" value="1"/>
</dbReference>
<dbReference type="Gene3D" id="6.10.340.10">
    <property type="match status" value="1"/>
</dbReference>
<dbReference type="CDD" id="cd06225">
    <property type="entry name" value="HAMP"/>
    <property type="match status" value="1"/>
</dbReference>
<dbReference type="CDD" id="cd11386">
    <property type="entry name" value="MCP_signal"/>
    <property type="match status" value="1"/>
</dbReference>
<dbReference type="PROSITE" id="PS50111">
    <property type="entry name" value="CHEMOTAXIS_TRANSDUC_2"/>
    <property type="match status" value="1"/>
</dbReference>
<dbReference type="InterPro" id="IPR003660">
    <property type="entry name" value="HAMP_dom"/>
</dbReference>
<feature type="domain" description="HAMP" evidence="6">
    <location>
        <begin position="495"/>
        <end position="547"/>
    </location>
</feature>
<evidence type="ECO:0000256" key="3">
    <source>
        <dbReference type="PROSITE-ProRule" id="PRU00284"/>
    </source>
</evidence>
<keyword evidence="4" id="KW-0472">Membrane</keyword>
<gene>
    <name evidence="7" type="ORF">NTA49_16440</name>
</gene>
<dbReference type="SUPFAM" id="SSF58104">
    <property type="entry name" value="Methyl-accepting chemotaxis protein (MCP) signaling domain"/>
    <property type="match status" value="1"/>
</dbReference>
<dbReference type="Gene3D" id="1.10.287.950">
    <property type="entry name" value="Methyl-accepting chemotaxis protein"/>
    <property type="match status" value="1"/>
</dbReference>
<dbReference type="InterPro" id="IPR004089">
    <property type="entry name" value="MCPsignal_dom"/>
</dbReference>
<name>A0ABT1Z4U5_9RHOB</name>